<comment type="caution">
    <text evidence="3">The sequence shown here is derived from an EMBL/GenBank/DDBJ whole genome shotgun (WGS) entry which is preliminary data.</text>
</comment>
<evidence type="ECO:0000259" key="2">
    <source>
        <dbReference type="PROSITE" id="PS50234"/>
    </source>
</evidence>
<protein>
    <recommendedName>
        <fullName evidence="2">VWFA domain-containing protein</fullName>
    </recommendedName>
</protein>
<dbReference type="PANTHER" id="PTHR24020:SF84">
    <property type="entry name" value="VWFA DOMAIN-CONTAINING PROTEIN"/>
    <property type="match status" value="1"/>
</dbReference>
<dbReference type="EMBL" id="CAJEWN010000399">
    <property type="protein sequence ID" value="CAD2181434.1"/>
    <property type="molecule type" value="Genomic_DNA"/>
</dbReference>
<proteinExistence type="predicted"/>
<feature type="compositionally biased region" description="Low complexity" evidence="1">
    <location>
        <begin position="572"/>
        <end position="598"/>
    </location>
</feature>
<evidence type="ECO:0000313" key="4">
    <source>
        <dbReference type="Proteomes" id="UP000580250"/>
    </source>
</evidence>
<feature type="compositionally biased region" description="Gly residues" evidence="1">
    <location>
        <begin position="139"/>
        <end position="151"/>
    </location>
</feature>
<dbReference type="Gene3D" id="3.40.50.410">
    <property type="entry name" value="von Willebrand factor, type A domain"/>
    <property type="match status" value="3"/>
</dbReference>
<evidence type="ECO:0000313" key="3">
    <source>
        <dbReference type="EMBL" id="CAD2181434.1"/>
    </source>
</evidence>
<feature type="domain" description="VWFA" evidence="2">
    <location>
        <begin position="608"/>
        <end position="785"/>
    </location>
</feature>
<organism evidence="3 4">
    <name type="scientific">Meloidogyne enterolobii</name>
    <name type="common">Root-knot nematode worm</name>
    <name type="synonym">Meloidogyne mayaguensis</name>
    <dbReference type="NCBI Taxonomy" id="390850"/>
    <lineage>
        <taxon>Eukaryota</taxon>
        <taxon>Metazoa</taxon>
        <taxon>Ecdysozoa</taxon>
        <taxon>Nematoda</taxon>
        <taxon>Chromadorea</taxon>
        <taxon>Rhabditida</taxon>
        <taxon>Tylenchina</taxon>
        <taxon>Tylenchomorpha</taxon>
        <taxon>Tylenchoidea</taxon>
        <taxon>Meloidogynidae</taxon>
        <taxon>Meloidogyninae</taxon>
        <taxon>Meloidogyne</taxon>
    </lineage>
</organism>
<evidence type="ECO:0000256" key="1">
    <source>
        <dbReference type="SAM" id="MobiDB-lite"/>
    </source>
</evidence>
<gene>
    <name evidence="3" type="ORF">MENT_LOCUS33577</name>
</gene>
<dbReference type="Pfam" id="PF00092">
    <property type="entry name" value="VWA"/>
    <property type="match status" value="3"/>
</dbReference>
<feature type="domain" description="VWFA" evidence="2">
    <location>
        <begin position="170"/>
        <end position="347"/>
    </location>
</feature>
<dbReference type="InterPro" id="IPR050525">
    <property type="entry name" value="ECM_Assembly_Org"/>
</dbReference>
<reference evidence="3 4" key="1">
    <citation type="submission" date="2020-08" db="EMBL/GenBank/DDBJ databases">
        <authorList>
            <person name="Koutsovoulos G."/>
            <person name="Danchin GJ E."/>
        </authorList>
    </citation>
    <scope>NUCLEOTIDE SEQUENCE [LARGE SCALE GENOMIC DNA]</scope>
</reference>
<feature type="region of interest" description="Disordered" evidence="1">
    <location>
        <begin position="369"/>
        <end position="388"/>
    </location>
</feature>
<dbReference type="SUPFAM" id="SSF53300">
    <property type="entry name" value="vWA-like"/>
    <property type="match status" value="3"/>
</dbReference>
<feature type="domain" description="VWFA" evidence="2">
    <location>
        <begin position="1"/>
        <end position="111"/>
    </location>
</feature>
<name>A0A6V7W365_MELEN</name>
<dbReference type="InterPro" id="IPR002035">
    <property type="entry name" value="VWF_A"/>
</dbReference>
<dbReference type="PROSITE" id="PS50234">
    <property type="entry name" value="VWFA"/>
    <property type="match status" value="3"/>
</dbReference>
<dbReference type="OrthoDB" id="6132182at2759"/>
<dbReference type="AlphaFoldDB" id="A0A6V7W365"/>
<dbReference type="SMART" id="SM00327">
    <property type="entry name" value="VWA"/>
    <property type="match status" value="2"/>
</dbReference>
<dbReference type="InterPro" id="IPR036465">
    <property type="entry name" value="vWFA_dom_sf"/>
</dbReference>
<feature type="region of interest" description="Disordered" evidence="1">
    <location>
        <begin position="129"/>
        <end position="159"/>
    </location>
</feature>
<accession>A0A6V7W365</accession>
<feature type="region of interest" description="Disordered" evidence="1">
    <location>
        <begin position="568"/>
        <end position="598"/>
    </location>
</feature>
<dbReference type="PANTHER" id="PTHR24020">
    <property type="entry name" value="COLLAGEN ALPHA"/>
    <property type="match status" value="1"/>
</dbReference>
<dbReference type="Proteomes" id="UP000580250">
    <property type="component" value="Unassembled WGS sequence"/>
</dbReference>
<sequence>MVRKAIEDISYRGGSTLTSKAVELAVQDLEKGRRDDALQVIVLMNDGMSQDPWENVLAASKRLAQSGAERFGVALGEEVDLRELEHYVGDKKRIYRDGSTERFLEDIVGLINNNNKCLNSNSEKKIENLNKSDKNNNEGVGGDNGGSGGPREFGDFQRDDSNTCQKAKLDLIVVLDNTDISSTGNDPKLSSNRYLLLDVLGSLPLSHRVRLAVISIGEQHQELYFSEVQDRESIFKKIERIRSISIRPNYSKAVETAINYYNGAGRRPESNGLILIVGDGKNDLEGPEERKRVGELIKKTPGLSCHAVDSSKEVDEQTLSAFTGSAERIYPYDRNAEFAHFLLAKALECQPSESQLNSSSNFFVAGSEEQIEKSKDDEEMEEEPFERREIKNNSSKRILIEEKKIIEEIEEKGKEEKNQRQKDIVAVLPLKKEEEENFNLNLENKIVLPNKQKLNENNLKNIERVVLSRINTTKSIIVTSTIPPTLINLSTTKLSTIALQRTTTNNQNVGRINENNFRNNVFSQRGRNELNTAFTTSTKRPTATSINSFRISRKQQTILEPKTTQIISSQRTRSPLPSIISSSTSTPSTTSSTFSSPTTTFRPGCLIDLILLIDSSGSVEQAFEQEKRLAADIIRKLRLGPKNAHVALIKFAAADKVRTIQSFLSPQSQERLLYLLNDIPFSDGITAIHSALRQAIAEYTIERGARPGVAIPIAVVITDGFGQHDFSVESLELHKLIPNIFAVAVNNNETMAVAREELARISGDPNKVFTDKSIGEFHKILGEQLRGC</sequence>